<dbReference type="AlphaFoldDB" id="A0A8J3MQB6"/>
<sequence length="80" mass="8761">MSQEDVHDMESSGESHQMSIALTIGATIGVMGLVLFLYGLFGTADYARSDGININLWWGLLMMVVGLFMGGGSYLRSRKR</sequence>
<proteinExistence type="predicted"/>
<reference evidence="2" key="1">
    <citation type="submission" date="2020-10" db="EMBL/GenBank/DDBJ databases">
        <title>Taxonomic study of unclassified bacteria belonging to the class Ktedonobacteria.</title>
        <authorList>
            <person name="Yabe S."/>
            <person name="Wang C.M."/>
            <person name="Zheng Y."/>
            <person name="Sakai Y."/>
            <person name="Cavaletti L."/>
            <person name="Monciardini P."/>
            <person name="Donadio S."/>
        </authorList>
    </citation>
    <scope>NUCLEOTIDE SEQUENCE</scope>
    <source>
        <strain evidence="2">SOSP1-1</strain>
    </source>
</reference>
<protein>
    <submittedName>
        <fullName evidence="2">Uncharacterized protein</fullName>
    </submittedName>
</protein>
<evidence type="ECO:0000313" key="3">
    <source>
        <dbReference type="Proteomes" id="UP000612362"/>
    </source>
</evidence>
<name>A0A8J3MQB6_9CHLR</name>
<feature type="transmembrane region" description="Helical" evidence="1">
    <location>
        <begin position="20"/>
        <end position="41"/>
    </location>
</feature>
<keyword evidence="1" id="KW-0812">Transmembrane</keyword>
<evidence type="ECO:0000256" key="1">
    <source>
        <dbReference type="SAM" id="Phobius"/>
    </source>
</evidence>
<dbReference type="RefSeq" id="WP_220194102.1">
    <property type="nucleotide sequence ID" value="NZ_BNJF01000001.1"/>
</dbReference>
<dbReference type="EMBL" id="BNJF01000001">
    <property type="protein sequence ID" value="GHO44727.1"/>
    <property type="molecule type" value="Genomic_DNA"/>
</dbReference>
<keyword evidence="1" id="KW-1133">Transmembrane helix</keyword>
<feature type="transmembrane region" description="Helical" evidence="1">
    <location>
        <begin position="56"/>
        <end position="75"/>
    </location>
</feature>
<evidence type="ECO:0000313" key="2">
    <source>
        <dbReference type="EMBL" id="GHO44727.1"/>
    </source>
</evidence>
<comment type="caution">
    <text evidence="2">The sequence shown here is derived from an EMBL/GenBank/DDBJ whole genome shotgun (WGS) entry which is preliminary data.</text>
</comment>
<keyword evidence="1" id="KW-0472">Membrane</keyword>
<keyword evidence="3" id="KW-1185">Reference proteome</keyword>
<accession>A0A8J3MQB6</accession>
<gene>
    <name evidence="2" type="ORF">KSX_28900</name>
</gene>
<organism evidence="2 3">
    <name type="scientific">Ktedonospora formicarum</name>
    <dbReference type="NCBI Taxonomy" id="2778364"/>
    <lineage>
        <taxon>Bacteria</taxon>
        <taxon>Bacillati</taxon>
        <taxon>Chloroflexota</taxon>
        <taxon>Ktedonobacteria</taxon>
        <taxon>Ktedonobacterales</taxon>
        <taxon>Ktedonobacteraceae</taxon>
        <taxon>Ktedonospora</taxon>
    </lineage>
</organism>
<dbReference type="Proteomes" id="UP000612362">
    <property type="component" value="Unassembled WGS sequence"/>
</dbReference>